<dbReference type="InterPro" id="IPR015797">
    <property type="entry name" value="NUDIX_hydrolase-like_dom_sf"/>
</dbReference>
<keyword evidence="6" id="KW-1185">Reference proteome</keyword>
<dbReference type="GO" id="GO:0005737">
    <property type="term" value="C:cytoplasm"/>
    <property type="evidence" value="ECO:0007669"/>
    <property type="project" value="TreeGrafter"/>
</dbReference>
<dbReference type="KEGG" id="sace:GIY23_11315"/>
<dbReference type="InterPro" id="IPR036412">
    <property type="entry name" value="HAD-like_sf"/>
</dbReference>
<evidence type="ECO:0000313" key="6">
    <source>
        <dbReference type="Proteomes" id="UP000371041"/>
    </source>
</evidence>
<dbReference type="Gene3D" id="3.90.79.10">
    <property type="entry name" value="Nucleoside Triphosphate Pyrophosphohydrolase"/>
    <property type="match status" value="1"/>
</dbReference>
<dbReference type="SUPFAM" id="SSF56784">
    <property type="entry name" value="HAD-like"/>
    <property type="match status" value="1"/>
</dbReference>
<accession>A0A5Q3Q5Y0</accession>
<protein>
    <submittedName>
        <fullName evidence="5">HAD-IIA family hydrolase</fullName>
    </submittedName>
</protein>
<comment type="similarity">
    <text evidence="1">Belongs to the Nudix hydrolase family.</text>
</comment>
<dbReference type="PROSITE" id="PS00893">
    <property type="entry name" value="NUDIX_BOX"/>
    <property type="match status" value="1"/>
</dbReference>
<evidence type="ECO:0000259" key="4">
    <source>
        <dbReference type="PROSITE" id="PS51462"/>
    </source>
</evidence>
<sequence length="412" mass="44608">MLAEQFDTFLIDLDGVVYLDNFALPGAVQALAQLRAQGKRVRFLTNDPRPARDEVLQLLAEIGIEATLEEIVTCGWATALHLREQGWNRVYVVGSVSLASELRRAGCEITETEQPQAVVIGCDQHVSYPHLDHAATQITSGARFVATNADESFPSSTGPRPATGALVAAVQTATGQRPLIIGKPYPSMFRAALEGVPPDARAVVVGDSPHTDILGAHQHGLPAILISPTPTVFASPRDFRAPDATLSNLTELFTPGTHHRQWSTPSFPWPEAVKAGVAAVVFNHSGHVLLQRRADNGQWGLPSGHVEPGETVNEAITREVAEETGLQVQVSHLIGVYSHPSSQSFAYPSGQVSQFITSCFRCQTVQEELHWDGVETLEAAFFSPDNLPADLLPMHPQWLADALANHPTAYIR</sequence>
<dbReference type="InterPro" id="IPR020084">
    <property type="entry name" value="NUDIX_hydrolase_CS"/>
</dbReference>
<keyword evidence="2 5" id="KW-0378">Hydrolase</keyword>
<feature type="domain" description="Nudix hydrolase" evidence="4">
    <location>
        <begin position="272"/>
        <end position="405"/>
    </location>
</feature>
<feature type="domain" description="STAS" evidence="3">
    <location>
        <begin position="1"/>
        <end position="64"/>
    </location>
</feature>
<dbReference type="PROSITE" id="PS50801">
    <property type="entry name" value="STAS"/>
    <property type="match status" value="1"/>
</dbReference>
<dbReference type="InterPro" id="IPR023214">
    <property type="entry name" value="HAD_sf"/>
</dbReference>
<dbReference type="GO" id="GO:0016791">
    <property type="term" value="F:phosphatase activity"/>
    <property type="evidence" value="ECO:0007669"/>
    <property type="project" value="TreeGrafter"/>
</dbReference>
<dbReference type="RefSeq" id="WP_154076614.1">
    <property type="nucleotide sequence ID" value="NZ_CP045929.1"/>
</dbReference>
<dbReference type="Pfam" id="PF13242">
    <property type="entry name" value="Hydrolase_like"/>
    <property type="match status" value="1"/>
</dbReference>
<proteinExistence type="inferred from homology"/>
<dbReference type="Pfam" id="PF13344">
    <property type="entry name" value="Hydrolase_6"/>
    <property type="match status" value="1"/>
</dbReference>
<dbReference type="Gene3D" id="3.40.50.1000">
    <property type="entry name" value="HAD superfamily/HAD-like"/>
    <property type="match status" value="2"/>
</dbReference>
<dbReference type="InterPro" id="IPR002645">
    <property type="entry name" value="STAS_dom"/>
</dbReference>
<dbReference type="InterPro" id="IPR006357">
    <property type="entry name" value="HAD-SF_hydro_IIA"/>
</dbReference>
<dbReference type="NCBIfam" id="TIGR01460">
    <property type="entry name" value="HAD-SF-IIA"/>
    <property type="match status" value="1"/>
</dbReference>
<dbReference type="InterPro" id="IPR020476">
    <property type="entry name" value="Nudix_hydrolase"/>
</dbReference>
<evidence type="ECO:0000256" key="2">
    <source>
        <dbReference type="ARBA" id="ARBA00022801"/>
    </source>
</evidence>
<dbReference type="Pfam" id="PF00293">
    <property type="entry name" value="NUDIX"/>
    <property type="match status" value="1"/>
</dbReference>
<organism evidence="5 6">
    <name type="scientific">Allosaccharopolyspora coralli</name>
    <dbReference type="NCBI Taxonomy" id="2665642"/>
    <lineage>
        <taxon>Bacteria</taxon>
        <taxon>Bacillati</taxon>
        <taxon>Actinomycetota</taxon>
        <taxon>Actinomycetes</taxon>
        <taxon>Pseudonocardiales</taxon>
        <taxon>Pseudonocardiaceae</taxon>
        <taxon>Allosaccharopolyspora</taxon>
    </lineage>
</organism>
<dbReference type="Proteomes" id="UP000371041">
    <property type="component" value="Chromosome"/>
</dbReference>
<dbReference type="SUPFAM" id="SSF55811">
    <property type="entry name" value="Nudix"/>
    <property type="match status" value="1"/>
</dbReference>
<dbReference type="EMBL" id="CP045929">
    <property type="protein sequence ID" value="QGK70031.1"/>
    <property type="molecule type" value="Genomic_DNA"/>
</dbReference>
<evidence type="ECO:0000259" key="3">
    <source>
        <dbReference type="PROSITE" id="PS50801"/>
    </source>
</evidence>
<evidence type="ECO:0000256" key="1">
    <source>
        <dbReference type="ARBA" id="ARBA00005582"/>
    </source>
</evidence>
<gene>
    <name evidence="5" type="ORF">GIY23_11315</name>
</gene>
<dbReference type="AlphaFoldDB" id="A0A5Q3Q5Y0"/>
<dbReference type="InterPro" id="IPR000086">
    <property type="entry name" value="NUDIX_hydrolase_dom"/>
</dbReference>
<dbReference type="PANTHER" id="PTHR19288:SF46">
    <property type="entry name" value="HALOACID DEHALOGENASE-LIKE HYDROLASE DOMAIN-CONTAINING PROTEIN 2"/>
    <property type="match status" value="1"/>
</dbReference>
<dbReference type="PANTHER" id="PTHR19288">
    <property type="entry name" value="4-NITROPHENYLPHOSPHATASE-RELATED"/>
    <property type="match status" value="1"/>
</dbReference>
<reference evidence="6" key="1">
    <citation type="submission" date="2019-11" db="EMBL/GenBank/DDBJ databases">
        <title>The complete genome sequence of Saccharopolyspora sp. E2A.</title>
        <authorList>
            <person name="Zhang G."/>
        </authorList>
    </citation>
    <scope>NUCLEOTIDE SEQUENCE [LARGE SCALE GENOMIC DNA]</scope>
    <source>
        <strain evidence="6">E2A</strain>
    </source>
</reference>
<name>A0A5Q3Q5Y0_9PSEU</name>
<dbReference type="PROSITE" id="PS51462">
    <property type="entry name" value="NUDIX"/>
    <property type="match status" value="1"/>
</dbReference>
<evidence type="ECO:0000313" key="5">
    <source>
        <dbReference type="EMBL" id="QGK70031.1"/>
    </source>
</evidence>
<dbReference type="PRINTS" id="PR00502">
    <property type="entry name" value="NUDIXFAMILY"/>
</dbReference>